<comment type="caution">
    <text evidence="1">The sequence shown here is derived from an EMBL/GenBank/DDBJ whole genome shotgun (WGS) entry which is preliminary data.</text>
</comment>
<dbReference type="Proteomes" id="UP001434883">
    <property type="component" value="Unassembled WGS sequence"/>
</dbReference>
<evidence type="ECO:0000313" key="1">
    <source>
        <dbReference type="EMBL" id="MEQ2203554.1"/>
    </source>
</evidence>
<feature type="non-terminal residue" evidence="1">
    <location>
        <position position="1"/>
    </location>
</feature>
<dbReference type="EMBL" id="JAHRIN010034664">
    <property type="protein sequence ID" value="MEQ2203554.1"/>
    <property type="molecule type" value="Genomic_DNA"/>
</dbReference>
<proteinExistence type="predicted"/>
<protein>
    <submittedName>
        <fullName evidence="1">Uncharacterized protein</fullName>
    </submittedName>
</protein>
<name>A0ABV0R5Z0_9TELE</name>
<accession>A0ABV0R5Z0</accession>
<sequence>PLSGVCPDVRRQEKAVILPPLLPQLHDTANIPRGKDPPDVVEVPDKNAAICSTSKGQRRQQFVALCLSITAGAGDAASTTVSCGHMF</sequence>
<evidence type="ECO:0000313" key="2">
    <source>
        <dbReference type="Proteomes" id="UP001434883"/>
    </source>
</evidence>
<keyword evidence="2" id="KW-1185">Reference proteome</keyword>
<reference evidence="1 2" key="1">
    <citation type="submission" date="2021-06" db="EMBL/GenBank/DDBJ databases">
        <authorList>
            <person name="Palmer J.M."/>
        </authorList>
    </citation>
    <scope>NUCLEOTIDE SEQUENCE [LARGE SCALE GENOMIC DNA]</scope>
    <source>
        <strain evidence="1 2">XC_2019</strain>
        <tissue evidence="1">Muscle</tissue>
    </source>
</reference>
<gene>
    <name evidence="1" type="ORF">XENOCAPTIV_000617</name>
</gene>
<organism evidence="1 2">
    <name type="scientific">Xenoophorus captivus</name>
    <dbReference type="NCBI Taxonomy" id="1517983"/>
    <lineage>
        <taxon>Eukaryota</taxon>
        <taxon>Metazoa</taxon>
        <taxon>Chordata</taxon>
        <taxon>Craniata</taxon>
        <taxon>Vertebrata</taxon>
        <taxon>Euteleostomi</taxon>
        <taxon>Actinopterygii</taxon>
        <taxon>Neopterygii</taxon>
        <taxon>Teleostei</taxon>
        <taxon>Neoteleostei</taxon>
        <taxon>Acanthomorphata</taxon>
        <taxon>Ovalentaria</taxon>
        <taxon>Atherinomorphae</taxon>
        <taxon>Cyprinodontiformes</taxon>
        <taxon>Goodeidae</taxon>
        <taxon>Xenoophorus</taxon>
    </lineage>
</organism>